<dbReference type="PROSITE" id="PS51186">
    <property type="entry name" value="GNAT"/>
    <property type="match status" value="1"/>
</dbReference>
<evidence type="ECO:0000256" key="1">
    <source>
        <dbReference type="ARBA" id="ARBA00022679"/>
    </source>
</evidence>
<proteinExistence type="predicted"/>
<dbReference type="Pfam" id="PF00583">
    <property type="entry name" value="Acetyltransf_1"/>
    <property type="match status" value="1"/>
</dbReference>
<dbReference type="CDD" id="cd04301">
    <property type="entry name" value="NAT_SF"/>
    <property type="match status" value="1"/>
</dbReference>
<keyword evidence="2" id="KW-0012">Acyltransferase</keyword>
<dbReference type="Proteomes" id="UP000603457">
    <property type="component" value="Unassembled WGS sequence"/>
</dbReference>
<protein>
    <submittedName>
        <fullName evidence="4">GNAT family N-acetyltransferase</fullName>
    </submittedName>
</protein>
<accession>A0ABR8FV41</accession>
<evidence type="ECO:0000313" key="5">
    <source>
        <dbReference type="Proteomes" id="UP000603457"/>
    </source>
</evidence>
<feature type="domain" description="N-acetyltransferase" evidence="3">
    <location>
        <begin position="144"/>
        <end position="288"/>
    </location>
</feature>
<dbReference type="PANTHER" id="PTHR43877">
    <property type="entry name" value="AMINOALKYLPHOSPHONATE N-ACETYLTRANSFERASE-RELATED-RELATED"/>
    <property type="match status" value="1"/>
</dbReference>
<gene>
    <name evidence="4" type="ORF">H6G74_11630</name>
</gene>
<organism evidence="4 5">
    <name type="scientific">Nostoc spongiaeforme FACHB-130</name>
    <dbReference type="NCBI Taxonomy" id="1357510"/>
    <lineage>
        <taxon>Bacteria</taxon>
        <taxon>Bacillati</taxon>
        <taxon>Cyanobacteriota</taxon>
        <taxon>Cyanophyceae</taxon>
        <taxon>Nostocales</taxon>
        <taxon>Nostocaceae</taxon>
        <taxon>Nostoc</taxon>
    </lineage>
</organism>
<dbReference type="InterPro" id="IPR016181">
    <property type="entry name" value="Acyl_CoA_acyltransferase"/>
</dbReference>
<dbReference type="RefSeq" id="WP_190967815.1">
    <property type="nucleotide sequence ID" value="NZ_JACJTB010000012.1"/>
</dbReference>
<evidence type="ECO:0000313" key="4">
    <source>
        <dbReference type="EMBL" id="MBD2594977.1"/>
    </source>
</evidence>
<sequence>MAILRTLEPGDEAFLENFLLQHADTSMFLRSNWREAGLLDQGARFQGTYIAAIANETIVAVAAHYWNGMLIVQAPVHLVEVVQAVVNQSHRPILGIAGPAVQVAATKQVLGLVERPTQLDESEILLSLALQDLQVPPALASREVECRLPYPEEFDLLSHWCADYNIEALGHLYTPDLVVNCRRELEARQARARHWILVAQDTPIAYTTFNAWLPDIVQIGGVWTPPALRGRGYAKCVVAGSLLEARSHGVERAILFTNRENYPALAAYQAIGFRPTGEEFGLVMFQST</sequence>
<name>A0ABR8FV41_9NOSO</name>
<reference evidence="4 5" key="1">
    <citation type="journal article" date="2020" name="ISME J.">
        <title>Comparative genomics reveals insights into cyanobacterial evolution and habitat adaptation.</title>
        <authorList>
            <person name="Chen M.Y."/>
            <person name="Teng W.K."/>
            <person name="Zhao L."/>
            <person name="Hu C.X."/>
            <person name="Zhou Y.K."/>
            <person name="Han B.P."/>
            <person name="Song L.R."/>
            <person name="Shu W.S."/>
        </authorList>
    </citation>
    <scope>NUCLEOTIDE SEQUENCE [LARGE SCALE GENOMIC DNA]</scope>
    <source>
        <strain evidence="4 5">FACHB-130</strain>
    </source>
</reference>
<keyword evidence="1" id="KW-0808">Transferase</keyword>
<dbReference type="InterPro" id="IPR050832">
    <property type="entry name" value="Bact_Acetyltransf"/>
</dbReference>
<dbReference type="InterPro" id="IPR000182">
    <property type="entry name" value="GNAT_dom"/>
</dbReference>
<evidence type="ECO:0000256" key="2">
    <source>
        <dbReference type="ARBA" id="ARBA00023315"/>
    </source>
</evidence>
<comment type="caution">
    <text evidence="4">The sequence shown here is derived from an EMBL/GenBank/DDBJ whole genome shotgun (WGS) entry which is preliminary data.</text>
</comment>
<keyword evidence="5" id="KW-1185">Reference proteome</keyword>
<dbReference type="EMBL" id="JACJTB010000012">
    <property type="protein sequence ID" value="MBD2594977.1"/>
    <property type="molecule type" value="Genomic_DNA"/>
</dbReference>
<evidence type="ECO:0000259" key="3">
    <source>
        <dbReference type="PROSITE" id="PS51186"/>
    </source>
</evidence>
<dbReference type="Gene3D" id="3.40.630.30">
    <property type="match status" value="1"/>
</dbReference>
<dbReference type="SUPFAM" id="SSF55729">
    <property type="entry name" value="Acyl-CoA N-acyltransferases (Nat)"/>
    <property type="match status" value="1"/>
</dbReference>